<name>A0ABV9FEH4_9BACL</name>
<reference evidence="2" key="1">
    <citation type="journal article" date="2019" name="Int. J. Syst. Evol. Microbiol.">
        <title>The Global Catalogue of Microorganisms (GCM) 10K type strain sequencing project: providing services to taxonomists for standard genome sequencing and annotation.</title>
        <authorList>
            <consortium name="The Broad Institute Genomics Platform"/>
            <consortium name="The Broad Institute Genome Sequencing Center for Infectious Disease"/>
            <person name="Wu L."/>
            <person name="Ma J."/>
        </authorList>
    </citation>
    <scope>NUCLEOTIDE SEQUENCE [LARGE SCALE GENOMIC DNA]</scope>
    <source>
        <strain evidence="2">CCUG 49571</strain>
    </source>
</reference>
<protein>
    <submittedName>
        <fullName evidence="1">Uncharacterized protein</fullName>
    </submittedName>
</protein>
<proteinExistence type="predicted"/>
<comment type="caution">
    <text evidence="1">The sequence shown here is derived from an EMBL/GenBank/DDBJ whole genome shotgun (WGS) entry which is preliminary data.</text>
</comment>
<keyword evidence="2" id="KW-1185">Reference proteome</keyword>
<dbReference type="Proteomes" id="UP001596028">
    <property type="component" value="Unassembled WGS sequence"/>
</dbReference>
<dbReference type="RefSeq" id="WP_378099268.1">
    <property type="nucleotide sequence ID" value="NZ_JBHSEP010000015.1"/>
</dbReference>
<organism evidence="1 2">
    <name type="scientific">Cohnella hongkongensis</name>
    <dbReference type="NCBI Taxonomy" id="178337"/>
    <lineage>
        <taxon>Bacteria</taxon>
        <taxon>Bacillati</taxon>
        <taxon>Bacillota</taxon>
        <taxon>Bacilli</taxon>
        <taxon>Bacillales</taxon>
        <taxon>Paenibacillaceae</taxon>
        <taxon>Cohnella</taxon>
    </lineage>
</organism>
<dbReference type="EMBL" id="JBHSEP010000015">
    <property type="protein sequence ID" value="MFC4600306.1"/>
    <property type="molecule type" value="Genomic_DNA"/>
</dbReference>
<gene>
    <name evidence="1" type="ORF">ACFO3S_18825</name>
</gene>
<evidence type="ECO:0000313" key="1">
    <source>
        <dbReference type="EMBL" id="MFC4600306.1"/>
    </source>
</evidence>
<sequence>MSWLLPAANQRHVGNGVLRGFPKQQLHMRGVQFFEQAIVALGQQHLHIIGAMIFYRVPRRSQQRAGQFHGRLPFVSKSILQRFKHSLRIRLVHAPERHIARLAALRIRYVKHMAQPQAAAPILNQRYAFRAAFDPTVQLLVPYFNRGTGGSVRALRID</sequence>
<accession>A0ABV9FEH4</accession>
<evidence type="ECO:0000313" key="2">
    <source>
        <dbReference type="Proteomes" id="UP001596028"/>
    </source>
</evidence>